<accession>A0A066U990</accession>
<proteinExistence type="predicted"/>
<dbReference type="OrthoDB" id="9803735at2"/>
<dbReference type="STRING" id="287986.DV20_01205"/>
<dbReference type="eggNOG" id="COG0583">
    <property type="taxonomic scope" value="Bacteria"/>
</dbReference>
<evidence type="ECO:0000313" key="1">
    <source>
        <dbReference type="EMBL" id="KDN24036.1"/>
    </source>
</evidence>
<keyword evidence="2" id="KW-1185">Reference proteome</keyword>
<evidence type="ECO:0000313" key="2">
    <source>
        <dbReference type="Proteomes" id="UP000027345"/>
    </source>
</evidence>
<gene>
    <name evidence="1" type="ORF">DV20_01205</name>
</gene>
<name>A0A066U990_9PSEU</name>
<dbReference type="Proteomes" id="UP000027345">
    <property type="component" value="Unassembled WGS sequence"/>
</dbReference>
<comment type="caution">
    <text evidence="1">The sequence shown here is derived from an EMBL/GenBank/DDBJ whole genome shotgun (WGS) entry which is preliminary data.</text>
</comment>
<sequence>MTEAGRVFATEARITLRSLDRAIRRTRQAGRGVLRVATAPGTGSGVLREMVRAYLARFGRDTVELVFTRDQTVGATGPTAPRFPPWGWTP</sequence>
<organism evidence="1 2">
    <name type="scientific">Amycolatopsis rifamycinica</name>
    <dbReference type="NCBI Taxonomy" id="287986"/>
    <lineage>
        <taxon>Bacteria</taxon>
        <taxon>Bacillati</taxon>
        <taxon>Actinomycetota</taxon>
        <taxon>Actinomycetes</taxon>
        <taxon>Pseudonocardiales</taxon>
        <taxon>Pseudonocardiaceae</taxon>
        <taxon>Amycolatopsis</taxon>
    </lineage>
</organism>
<dbReference type="EMBL" id="JMQI01000002">
    <property type="protein sequence ID" value="KDN24036.1"/>
    <property type="molecule type" value="Genomic_DNA"/>
</dbReference>
<reference evidence="1 2" key="1">
    <citation type="submission" date="2014-05" db="EMBL/GenBank/DDBJ databases">
        <title>Draft genome sequence of Amycolatopsis rifamycinica DSM 46095.</title>
        <authorList>
            <person name="Lal R."/>
            <person name="Saxena A."/>
            <person name="Kumari R."/>
            <person name="Mukherjee U."/>
            <person name="Singh P."/>
            <person name="Sangwan N."/>
            <person name="Mahato N.K."/>
        </authorList>
    </citation>
    <scope>NUCLEOTIDE SEQUENCE [LARGE SCALE GENOMIC DNA]</scope>
    <source>
        <strain evidence="1 2">DSM 46095</strain>
    </source>
</reference>
<protein>
    <submittedName>
        <fullName evidence="1">Uncharacterized protein</fullName>
    </submittedName>
</protein>
<dbReference type="AlphaFoldDB" id="A0A066U990"/>